<keyword evidence="3 6" id="KW-1133">Transmembrane helix</keyword>
<gene>
    <name evidence="7" type="ORF">OM076_44145</name>
</gene>
<reference evidence="7" key="1">
    <citation type="submission" date="2022-10" db="EMBL/GenBank/DDBJ databases">
        <title>The WGS of Solirubrobacter ginsenosidimutans DSM 21036.</title>
        <authorList>
            <person name="Jiang Z."/>
        </authorList>
    </citation>
    <scope>NUCLEOTIDE SEQUENCE</scope>
    <source>
        <strain evidence="7">DSM 21036</strain>
    </source>
</reference>
<dbReference type="PANTHER" id="PTHR20855:SF3">
    <property type="entry name" value="LD03007P"/>
    <property type="match status" value="1"/>
</dbReference>
<evidence type="ECO:0000256" key="1">
    <source>
        <dbReference type="ARBA" id="ARBA00004141"/>
    </source>
</evidence>
<feature type="transmembrane region" description="Helical" evidence="6">
    <location>
        <begin position="31"/>
        <end position="50"/>
    </location>
</feature>
<sequence>MHGRLHVYAFWGALVAASALVALAPSGAARTACAIYGSALCALFVVSALYHRWHWNPRWRPLLRRLDHSTIHVFIAACTTPLAVLILDGRLQAFVLACAWAGALGGVALGLVWIDAPRALVAAGYVLVGWAALAALPCLPEYLSTAPLLMLAAGAALYIAGAAVYATRRPHPWPAVFGFHEIFHGLVVLAAISRFLAFAG</sequence>
<feature type="binding site" evidence="5">
    <location>
        <position position="180"/>
    </location>
    <ligand>
        <name>Zn(2+)</name>
        <dbReference type="ChEBI" id="CHEBI:29105"/>
    </ligand>
</feature>
<dbReference type="Proteomes" id="UP001149140">
    <property type="component" value="Unassembled WGS sequence"/>
</dbReference>
<proteinExistence type="predicted"/>
<feature type="transmembrane region" description="Helical" evidence="6">
    <location>
        <begin position="146"/>
        <end position="165"/>
    </location>
</feature>
<comment type="caution">
    <text evidence="7">The sequence shown here is derived from an EMBL/GenBank/DDBJ whole genome shotgun (WGS) entry which is preliminary data.</text>
</comment>
<evidence type="ECO:0000256" key="2">
    <source>
        <dbReference type="ARBA" id="ARBA00022692"/>
    </source>
</evidence>
<dbReference type="AlphaFoldDB" id="A0A9X3N9F5"/>
<keyword evidence="5" id="KW-0479">Metal-binding</keyword>
<feature type="binding site" evidence="5">
    <location>
        <position position="51"/>
    </location>
    <ligand>
        <name>Zn(2+)</name>
        <dbReference type="ChEBI" id="CHEBI:29105"/>
    </ligand>
</feature>
<keyword evidence="5" id="KW-0862">Zinc</keyword>
<keyword evidence="2 6" id="KW-0812">Transmembrane</keyword>
<dbReference type="RefSeq" id="WP_270046601.1">
    <property type="nucleotide sequence ID" value="NZ_JAPDOD010000101.1"/>
</dbReference>
<evidence type="ECO:0000313" key="8">
    <source>
        <dbReference type="Proteomes" id="UP001149140"/>
    </source>
</evidence>
<name>A0A9X3N9F5_9ACTN</name>
<dbReference type="GO" id="GO:0046872">
    <property type="term" value="F:metal ion binding"/>
    <property type="evidence" value="ECO:0007669"/>
    <property type="project" value="UniProtKB-KW"/>
</dbReference>
<feature type="transmembrane region" description="Helical" evidence="6">
    <location>
        <begin position="6"/>
        <end position="24"/>
    </location>
</feature>
<evidence type="ECO:0000256" key="3">
    <source>
        <dbReference type="ARBA" id="ARBA00022989"/>
    </source>
</evidence>
<organism evidence="7 8">
    <name type="scientific">Solirubrobacter ginsenosidimutans</name>
    <dbReference type="NCBI Taxonomy" id="490573"/>
    <lineage>
        <taxon>Bacteria</taxon>
        <taxon>Bacillati</taxon>
        <taxon>Actinomycetota</taxon>
        <taxon>Thermoleophilia</taxon>
        <taxon>Solirubrobacterales</taxon>
        <taxon>Solirubrobacteraceae</taxon>
        <taxon>Solirubrobacter</taxon>
    </lineage>
</organism>
<dbReference type="PANTHER" id="PTHR20855">
    <property type="entry name" value="ADIPOR/PROGESTIN RECEPTOR-RELATED"/>
    <property type="match status" value="1"/>
</dbReference>
<evidence type="ECO:0000256" key="6">
    <source>
        <dbReference type="SAM" id="Phobius"/>
    </source>
</evidence>
<protein>
    <submittedName>
        <fullName evidence="7">Hemolysin III family protein</fullName>
    </submittedName>
</protein>
<comment type="subcellular location">
    <subcellularLocation>
        <location evidence="1">Membrane</location>
        <topology evidence="1">Multi-pass membrane protein</topology>
    </subcellularLocation>
</comment>
<feature type="binding site" evidence="5">
    <location>
        <position position="184"/>
    </location>
    <ligand>
        <name>Zn(2+)</name>
        <dbReference type="ChEBI" id="CHEBI:29105"/>
    </ligand>
</feature>
<evidence type="ECO:0000256" key="4">
    <source>
        <dbReference type="ARBA" id="ARBA00023136"/>
    </source>
</evidence>
<keyword evidence="4 6" id="KW-0472">Membrane</keyword>
<dbReference type="InterPro" id="IPR004254">
    <property type="entry name" value="AdipoR/HlyIII-related"/>
</dbReference>
<feature type="transmembrane region" description="Helical" evidence="6">
    <location>
        <begin position="177"/>
        <end position="197"/>
    </location>
</feature>
<feature type="transmembrane region" description="Helical" evidence="6">
    <location>
        <begin position="120"/>
        <end position="139"/>
    </location>
</feature>
<dbReference type="Pfam" id="PF03006">
    <property type="entry name" value="HlyIII"/>
    <property type="match status" value="1"/>
</dbReference>
<evidence type="ECO:0000313" key="7">
    <source>
        <dbReference type="EMBL" id="MDA0167333.1"/>
    </source>
</evidence>
<feature type="transmembrane region" description="Helical" evidence="6">
    <location>
        <begin position="70"/>
        <end position="87"/>
    </location>
</feature>
<dbReference type="EMBL" id="JAPDOD010000101">
    <property type="protein sequence ID" value="MDA0167333.1"/>
    <property type="molecule type" value="Genomic_DNA"/>
</dbReference>
<accession>A0A9X3N9F5</accession>
<dbReference type="GO" id="GO:0016020">
    <property type="term" value="C:membrane"/>
    <property type="evidence" value="ECO:0007669"/>
    <property type="project" value="UniProtKB-SubCell"/>
</dbReference>
<keyword evidence="8" id="KW-1185">Reference proteome</keyword>
<evidence type="ECO:0000256" key="5">
    <source>
        <dbReference type="PIRSR" id="PIRSR604254-1"/>
    </source>
</evidence>
<feature type="transmembrane region" description="Helical" evidence="6">
    <location>
        <begin position="94"/>
        <end position="114"/>
    </location>
</feature>